<dbReference type="GO" id="GO:0010427">
    <property type="term" value="F:abscisic acid binding"/>
    <property type="evidence" value="ECO:0007669"/>
    <property type="project" value="InterPro"/>
</dbReference>
<dbReference type="InterPro" id="IPR023393">
    <property type="entry name" value="START-like_dom_sf"/>
</dbReference>
<dbReference type="PANTHER" id="PTHR31907">
    <property type="entry name" value="MLP-LIKE PROTEIN 423"/>
    <property type="match status" value="1"/>
</dbReference>
<dbReference type="GO" id="GO:0038023">
    <property type="term" value="F:signaling receptor activity"/>
    <property type="evidence" value="ECO:0007669"/>
    <property type="project" value="InterPro"/>
</dbReference>
<dbReference type="SUPFAM" id="SSF55961">
    <property type="entry name" value="Bet v1-like"/>
    <property type="match status" value="1"/>
</dbReference>
<dbReference type="RefSeq" id="XP_015895511.3">
    <property type="nucleotide sequence ID" value="XM_016040025.4"/>
</dbReference>
<dbReference type="GO" id="GO:0006952">
    <property type="term" value="P:defense response"/>
    <property type="evidence" value="ECO:0007669"/>
    <property type="project" value="InterPro"/>
</dbReference>
<dbReference type="PRINTS" id="PR00634">
    <property type="entry name" value="BETALLERGEN"/>
</dbReference>
<dbReference type="SMART" id="SM01037">
    <property type="entry name" value="Bet_v_1"/>
    <property type="match status" value="1"/>
</dbReference>
<dbReference type="Pfam" id="PF00407">
    <property type="entry name" value="Bet_v_1"/>
    <property type="match status" value="1"/>
</dbReference>
<evidence type="ECO:0000313" key="2">
    <source>
        <dbReference type="Proteomes" id="UP001652623"/>
    </source>
</evidence>
<reference evidence="3" key="1">
    <citation type="submission" date="2025-08" db="UniProtKB">
        <authorList>
            <consortium name="RefSeq"/>
        </authorList>
    </citation>
    <scope>IDENTIFICATION</scope>
    <source>
        <tissue evidence="3">Seedling</tissue>
    </source>
</reference>
<protein>
    <submittedName>
        <fullName evidence="3">MLP-like protein 34</fullName>
    </submittedName>
</protein>
<dbReference type="InterPro" id="IPR000916">
    <property type="entry name" value="Bet_v_I/MLP"/>
</dbReference>
<dbReference type="CDD" id="cd07816">
    <property type="entry name" value="Bet_v1-like"/>
    <property type="match status" value="1"/>
</dbReference>
<dbReference type="GO" id="GO:0009738">
    <property type="term" value="P:abscisic acid-activated signaling pathway"/>
    <property type="evidence" value="ECO:0007669"/>
    <property type="project" value="InterPro"/>
</dbReference>
<gene>
    <name evidence="3" type="primary">LOC107429350</name>
</gene>
<feature type="domain" description="Bet v I/Major latex protein" evidence="1">
    <location>
        <begin position="2"/>
        <end position="157"/>
    </location>
</feature>
<evidence type="ECO:0000259" key="1">
    <source>
        <dbReference type="SMART" id="SM01037"/>
    </source>
</evidence>
<dbReference type="KEGG" id="zju:107429350"/>
<dbReference type="Gene3D" id="3.30.530.20">
    <property type="match status" value="1"/>
</dbReference>
<proteinExistence type="predicted"/>
<name>A0A6P4B150_ZIZJJ</name>
<dbReference type="AlphaFoldDB" id="A0A6P4B150"/>
<organism evidence="2 3">
    <name type="scientific">Ziziphus jujuba</name>
    <name type="common">Chinese jujube</name>
    <name type="synonym">Ziziphus sativa</name>
    <dbReference type="NCBI Taxonomy" id="326968"/>
    <lineage>
        <taxon>Eukaryota</taxon>
        <taxon>Viridiplantae</taxon>
        <taxon>Streptophyta</taxon>
        <taxon>Embryophyta</taxon>
        <taxon>Tracheophyta</taxon>
        <taxon>Spermatophyta</taxon>
        <taxon>Magnoliopsida</taxon>
        <taxon>eudicotyledons</taxon>
        <taxon>Gunneridae</taxon>
        <taxon>Pentapetalae</taxon>
        <taxon>rosids</taxon>
        <taxon>fabids</taxon>
        <taxon>Rosales</taxon>
        <taxon>Rhamnaceae</taxon>
        <taxon>Paliureae</taxon>
        <taxon>Ziziphus</taxon>
    </lineage>
</organism>
<keyword evidence="2" id="KW-1185">Reference proteome</keyword>
<sequence>MPQIRKGEQQIEVKASAEKLYGMWKQKPYEIAIAAPDQIQSCELREGQWGKVGSVLHWKYTHGDGKVRIAEERVEEIDDENYSITFAKIGGDVMEHLKSFNATLKFIPKEAGCVVQWISEYESKHEIPVMPAGSANSNKDEYVVDLIKSVDAYLSKA</sequence>
<evidence type="ECO:0000313" key="3">
    <source>
        <dbReference type="RefSeq" id="XP_015895511.3"/>
    </source>
</evidence>
<dbReference type="InParanoid" id="A0A6P4B150"/>
<dbReference type="Proteomes" id="UP001652623">
    <property type="component" value="Chromosome 12"/>
</dbReference>
<dbReference type="GeneID" id="107429350"/>
<dbReference type="InterPro" id="IPR024949">
    <property type="entry name" value="Bet_v_I_allergen"/>
</dbReference>
<dbReference type="InterPro" id="IPR051761">
    <property type="entry name" value="MLP-like_ligand-binding"/>
</dbReference>
<dbReference type="GO" id="GO:0004864">
    <property type="term" value="F:protein phosphatase inhibitor activity"/>
    <property type="evidence" value="ECO:0007669"/>
    <property type="project" value="InterPro"/>
</dbReference>
<accession>A0A6P4B150</accession>